<dbReference type="AlphaFoldDB" id="A0A250E5Q1"/>
<gene>
    <name evidence="1" type="ORF">MAVP-RPIeRC_00084</name>
</gene>
<dbReference type="EMBL" id="MF066647">
    <property type="protein sequence ID" value="ATA66137.1"/>
    <property type="molecule type" value="Genomic_DNA"/>
</dbReference>
<protein>
    <submittedName>
        <fullName evidence="1">Uncharacterized protein</fullName>
    </submittedName>
</protein>
<reference evidence="1" key="1">
    <citation type="journal article" date="2017" name="Appl. Environ. Microbiol.">
        <title>Parallel evolution of two clades of a major Atlantic endemic Vibrio parahaemolyticus pathogen lineage by independent acquisition of related pathogenicity islands.</title>
        <authorList>
            <person name="Xu F."/>
            <person name="Gonzalez-Escalona N."/>
            <person name="Drees K.P."/>
            <person name="Sebra R.P."/>
            <person name="Cooper V.S."/>
            <person name="Jones S.H."/>
            <person name="Whistler C.A."/>
        </authorList>
    </citation>
    <scope>NUCLEOTIDE SEQUENCE</scope>
    <source>
        <strain evidence="1">MAVP-RPI</strain>
    </source>
</reference>
<accession>A0A250E5Q1</accession>
<sequence length="70" mass="8260">MGRTTMAGAMLMSENDSKLDRLRRDVVLGIERAVRLISEDEDICIINSHLNELEKIHRSFEKEYRFHLKK</sequence>
<name>A0A250E5Q1_VIBPH</name>
<evidence type="ECO:0000313" key="1">
    <source>
        <dbReference type="EMBL" id="ATA66137.1"/>
    </source>
</evidence>
<proteinExistence type="predicted"/>
<organism evidence="1">
    <name type="scientific">Vibrio parahaemolyticus</name>
    <dbReference type="NCBI Taxonomy" id="670"/>
    <lineage>
        <taxon>Bacteria</taxon>
        <taxon>Pseudomonadati</taxon>
        <taxon>Pseudomonadota</taxon>
        <taxon>Gammaproteobacteria</taxon>
        <taxon>Vibrionales</taxon>
        <taxon>Vibrionaceae</taxon>
        <taxon>Vibrio</taxon>
    </lineage>
</organism>